<organism evidence="1 2">
    <name type="scientific">Choristoneura fumiferana</name>
    <name type="common">Spruce budworm moth</name>
    <name type="synonym">Archips fumiferana</name>
    <dbReference type="NCBI Taxonomy" id="7141"/>
    <lineage>
        <taxon>Eukaryota</taxon>
        <taxon>Metazoa</taxon>
        <taxon>Ecdysozoa</taxon>
        <taxon>Arthropoda</taxon>
        <taxon>Hexapoda</taxon>
        <taxon>Insecta</taxon>
        <taxon>Pterygota</taxon>
        <taxon>Neoptera</taxon>
        <taxon>Endopterygota</taxon>
        <taxon>Lepidoptera</taxon>
        <taxon>Glossata</taxon>
        <taxon>Ditrysia</taxon>
        <taxon>Tortricoidea</taxon>
        <taxon>Tortricidae</taxon>
        <taxon>Tortricinae</taxon>
        <taxon>Choristoneura</taxon>
    </lineage>
</organism>
<evidence type="ECO:0000313" key="1">
    <source>
        <dbReference type="EMBL" id="KAI8430169.1"/>
    </source>
</evidence>
<sequence>MLDAQSLRRVRPGCAMPQVVPRVPAPAPYRPYDKISNRNRYECNLEEIISKLVNALIYTVLRKDGSGAGGGNGGAGGGSGGGAGGGSGSGAGGGSGGGAGGGSGGGAGGGNGSGGGADTRDVPFADEQIVVRDMHSNKDAYIEALSEAASNTEEKQNKKLQDTSRTIGDEMNFMKLAEDKLHNMEKIADLTEKCTKRLSNLAKVLEEVRKNKSLAYSQISTSDSTDSDQKSDQAIIAANPEQQLPNLPVHVTGKNLEAAYESLLFGIPKPGYIESPLNTDSENEFSNNNNNEATPITPPLITTNVEYRNNNHPKYRTKPPPALLRMHLKRPEENVVPHELSTVIEVDSPLSVKLKNQSSNADNASQSNKHLTETRAEEKNDNLFADKEFQIPLAPSDSGMNSESTIGDGKRSATHVSPVLPTNHRFLEPERAVKTITDMAVWEKSEAYMEYTGFIATINEAIKGKPLSVDCKVNDNVKKLLHVLEEIGKYIEEFPPVEQPQRFGNTAFREWLEKVKCNTTILLQGMLELPLQLAIPEIKVYLEESFGNATRIDYGTGHEMSFVMFLCCLYKIGFLIPEDNVSTVFLVFNKYLNIARTLQKTYRMEPAGSHGVWSLDDYQFIPFIWGSAQLVDQPKIYPPVKFLDDDIIDKYANDYMFLSCIKYIKDVKKGPFAEHSNQLWSISAVSSWSKINQGLIKMYKKEVLSKFPVVQHVLFGSLLPIRRFPINH</sequence>
<accession>A0ACC0K1B5</accession>
<comment type="caution">
    <text evidence="1">The sequence shown here is derived from an EMBL/GenBank/DDBJ whole genome shotgun (WGS) entry which is preliminary data.</text>
</comment>
<dbReference type="Proteomes" id="UP001064048">
    <property type="component" value="Chromosome Z"/>
</dbReference>
<name>A0ACC0K1B5_CHOFU</name>
<protein>
    <submittedName>
        <fullName evidence="1">Uncharacterized protein</fullName>
    </submittedName>
</protein>
<dbReference type="EMBL" id="CM046131">
    <property type="protein sequence ID" value="KAI8430169.1"/>
    <property type="molecule type" value="Genomic_DNA"/>
</dbReference>
<evidence type="ECO:0000313" key="2">
    <source>
        <dbReference type="Proteomes" id="UP001064048"/>
    </source>
</evidence>
<proteinExistence type="predicted"/>
<keyword evidence="2" id="KW-1185">Reference proteome</keyword>
<reference evidence="1 2" key="1">
    <citation type="journal article" date="2022" name="Genome Biol. Evol.">
        <title>The Spruce Budworm Genome: Reconstructing the Evolutionary History of Antifreeze Proteins.</title>
        <authorList>
            <person name="Beliveau C."/>
            <person name="Gagne P."/>
            <person name="Picq S."/>
            <person name="Vernygora O."/>
            <person name="Keeling C.I."/>
            <person name="Pinkney K."/>
            <person name="Doucet D."/>
            <person name="Wen F."/>
            <person name="Johnston J.S."/>
            <person name="Maaroufi H."/>
            <person name="Boyle B."/>
            <person name="Laroche J."/>
            <person name="Dewar K."/>
            <person name="Juretic N."/>
            <person name="Blackburn G."/>
            <person name="Nisole A."/>
            <person name="Brunet B."/>
            <person name="Brandao M."/>
            <person name="Lumley L."/>
            <person name="Duan J."/>
            <person name="Quan G."/>
            <person name="Lucarotti C.J."/>
            <person name="Roe A.D."/>
            <person name="Sperling F.A.H."/>
            <person name="Levesque R.C."/>
            <person name="Cusson M."/>
        </authorList>
    </citation>
    <scope>NUCLEOTIDE SEQUENCE [LARGE SCALE GENOMIC DNA]</scope>
    <source>
        <strain evidence="1">Glfc:IPQL:Cfum</strain>
    </source>
</reference>
<gene>
    <name evidence="1" type="ORF">MSG28_000539</name>
</gene>